<evidence type="ECO:0000313" key="3">
    <source>
        <dbReference type="Proteomes" id="UP000308530"/>
    </source>
</evidence>
<keyword evidence="2" id="KW-0614">Plasmid</keyword>
<organism evidence="2 3">
    <name type="scientific">Peteryoungia desertarenae</name>
    <dbReference type="NCBI Taxonomy" id="1813451"/>
    <lineage>
        <taxon>Bacteria</taxon>
        <taxon>Pseudomonadati</taxon>
        <taxon>Pseudomonadota</taxon>
        <taxon>Alphaproteobacteria</taxon>
        <taxon>Hyphomicrobiales</taxon>
        <taxon>Rhizobiaceae</taxon>
        <taxon>Peteryoungia</taxon>
    </lineage>
</organism>
<feature type="region of interest" description="Disordered" evidence="1">
    <location>
        <begin position="1"/>
        <end position="23"/>
    </location>
</feature>
<geneLocation type="plasmid" evidence="2 3">
    <name>pPRADMK78_01</name>
</geneLocation>
<sequence length="104" mass="11144">MTITEAQRGEPNNAGLGEGPGEGDVVYCAEDDGSLIKGQHPGKARQLGQTWMMAWMTFLGNRQDAVCDRLGGNSASVERPEIGLQNNPPAGLFNPFDTLSARRV</sequence>
<keyword evidence="3" id="KW-1185">Reference proteome</keyword>
<dbReference type="EMBL" id="CP058351">
    <property type="protein sequence ID" value="QLF71788.1"/>
    <property type="molecule type" value="Genomic_DNA"/>
</dbReference>
<gene>
    <name evidence="2" type="ORF">FE840_019420</name>
</gene>
<proteinExistence type="predicted"/>
<name>A0ABX6QTK6_9HYPH</name>
<dbReference type="Proteomes" id="UP000308530">
    <property type="component" value="Plasmid pPRADMK78_01"/>
</dbReference>
<protein>
    <submittedName>
        <fullName evidence="2">Uncharacterized protein</fullName>
    </submittedName>
</protein>
<evidence type="ECO:0000313" key="2">
    <source>
        <dbReference type="EMBL" id="QLF71788.1"/>
    </source>
</evidence>
<accession>A0ABX6QTK6</accession>
<reference evidence="2 3" key="1">
    <citation type="submission" date="2020-06" db="EMBL/GenBank/DDBJ databases">
        <title>Genome sequence of Rhizobium sp strain ADMK78.</title>
        <authorList>
            <person name="Rahi P."/>
        </authorList>
    </citation>
    <scope>NUCLEOTIDE SEQUENCE [LARGE SCALE GENOMIC DNA]</scope>
    <source>
        <strain evidence="2 3">ADMK78</strain>
        <plasmid evidence="2 3">pPRADMK78_01</plasmid>
    </source>
</reference>
<evidence type="ECO:0000256" key="1">
    <source>
        <dbReference type="SAM" id="MobiDB-lite"/>
    </source>
</evidence>
<dbReference type="RefSeq" id="WP_138289798.1">
    <property type="nucleotide sequence ID" value="NZ_CP058351.1"/>
</dbReference>